<reference evidence="5 6" key="1">
    <citation type="submission" date="2019-03" db="EMBL/GenBank/DDBJ databases">
        <title>Freshwater and sediment microbial communities from various areas in North America, analyzing microbe dynamics in response to fracking.</title>
        <authorList>
            <person name="Lamendella R."/>
        </authorList>
    </citation>
    <scope>NUCLEOTIDE SEQUENCE [LARGE SCALE GENOMIC DNA]</scope>
    <source>
        <strain evidence="5 6">6_TX</strain>
    </source>
</reference>
<accession>A0A4V3GTP6</accession>
<dbReference type="SFLD" id="SFLDG01129">
    <property type="entry name" value="C1.5:_HAD__Beta-PGM__Phosphata"/>
    <property type="match status" value="1"/>
</dbReference>
<evidence type="ECO:0000256" key="3">
    <source>
        <dbReference type="ARBA" id="ARBA00006171"/>
    </source>
</evidence>
<dbReference type="PANTHER" id="PTHR43434:SF1">
    <property type="entry name" value="PHOSPHOGLYCOLATE PHOSPHATASE"/>
    <property type="match status" value="1"/>
</dbReference>
<dbReference type="Pfam" id="PF00702">
    <property type="entry name" value="Hydrolase"/>
    <property type="match status" value="1"/>
</dbReference>
<keyword evidence="5" id="KW-0378">Hydrolase</keyword>
<organism evidence="5 6">
    <name type="scientific">Modicisalibacter xianhensis</name>
    <dbReference type="NCBI Taxonomy" id="442341"/>
    <lineage>
        <taxon>Bacteria</taxon>
        <taxon>Pseudomonadati</taxon>
        <taxon>Pseudomonadota</taxon>
        <taxon>Gammaproteobacteria</taxon>
        <taxon>Oceanospirillales</taxon>
        <taxon>Halomonadaceae</taxon>
        <taxon>Modicisalibacter</taxon>
    </lineage>
</organism>
<comment type="caution">
    <text evidence="5">The sequence shown here is derived from an EMBL/GenBank/DDBJ whole genome shotgun (WGS) entry which is preliminary data.</text>
</comment>
<protein>
    <recommendedName>
        <fullName evidence="4">phosphoglycolate phosphatase</fullName>
        <ecNumber evidence="4">3.1.3.18</ecNumber>
    </recommendedName>
</protein>
<dbReference type="EC" id="3.1.3.18" evidence="4"/>
<dbReference type="CDD" id="cd01427">
    <property type="entry name" value="HAD_like"/>
    <property type="match status" value="1"/>
</dbReference>
<dbReference type="SUPFAM" id="SSF56784">
    <property type="entry name" value="HAD-like"/>
    <property type="match status" value="1"/>
</dbReference>
<dbReference type="GO" id="GO:0008967">
    <property type="term" value="F:phosphoglycolate phosphatase activity"/>
    <property type="evidence" value="ECO:0007669"/>
    <property type="project" value="UniProtKB-EC"/>
</dbReference>
<comment type="catalytic activity">
    <reaction evidence="1">
        <text>2-phosphoglycolate + H2O = glycolate + phosphate</text>
        <dbReference type="Rhea" id="RHEA:14369"/>
        <dbReference type="ChEBI" id="CHEBI:15377"/>
        <dbReference type="ChEBI" id="CHEBI:29805"/>
        <dbReference type="ChEBI" id="CHEBI:43474"/>
        <dbReference type="ChEBI" id="CHEBI:58033"/>
        <dbReference type="EC" id="3.1.3.18"/>
    </reaction>
</comment>
<dbReference type="GO" id="GO:0006281">
    <property type="term" value="P:DNA repair"/>
    <property type="evidence" value="ECO:0007669"/>
    <property type="project" value="TreeGrafter"/>
</dbReference>
<evidence type="ECO:0000313" key="6">
    <source>
        <dbReference type="Proteomes" id="UP000294489"/>
    </source>
</evidence>
<dbReference type="Gene3D" id="1.10.150.240">
    <property type="entry name" value="Putative phosphatase, domain 2"/>
    <property type="match status" value="1"/>
</dbReference>
<dbReference type="GO" id="GO:0005829">
    <property type="term" value="C:cytosol"/>
    <property type="evidence" value="ECO:0007669"/>
    <property type="project" value="TreeGrafter"/>
</dbReference>
<evidence type="ECO:0000313" key="5">
    <source>
        <dbReference type="EMBL" id="TDX27613.1"/>
    </source>
</evidence>
<dbReference type="AlphaFoldDB" id="A0A4V3GTP6"/>
<dbReference type="Gene3D" id="3.40.50.1000">
    <property type="entry name" value="HAD superfamily/HAD-like"/>
    <property type="match status" value="1"/>
</dbReference>
<sequence length="222" mass="24615">MAPSWDNRFDALVFDCDGVILDSASLKRQVFADFYVDEPEPFRNAILAYLARGGGQPRNVKFHHIEAHILGRSISEARIRELSSAFAERVEARVAEAPTIPGAIDFLQHWHDALPCYLLSATPQEELRRIITQRGYDALFEDVIGAPPDKVNGLLNLITRHGYRPERTVMVGDSYNDYRAARSNGTQFLGIIDADAAHSPFPGNVLTTPDLNGLEAALEKLG</sequence>
<evidence type="ECO:0000256" key="4">
    <source>
        <dbReference type="ARBA" id="ARBA00013078"/>
    </source>
</evidence>
<dbReference type="RefSeq" id="WP_134018965.1">
    <property type="nucleotide sequence ID" value="NZ_SOEC01000013.1"/>
</dbReference>
<dbReference type="EMBL" id="SOEC01000013">
    <property type="protein sequence ID" value="TDX27613.1"/>
    <property type="molecule type" value="Genomic_DNA"/>
</dbReference>
<evidence type="ECO:0000256" key="1">
    <source>
        <dbReference type="ARBA" id="ARBA00000830"/>
    </source>
</evidence>
<comment type="pathway">
    <text evidence="2">Organic acid metabolism; glycolate biosynthesis; glycolate from 2-phosphoglycolate: step 1/1.</text>
</comment>
<dbReference type="SFLD" id="SFLDS00003">
    <property type="entry name" value="Haloacid_Dehalogenase"/>
    <property type="match status" value="1"/>
</dbReference>
<dbReference type="InterPro" id="IPR023198">
    <property type="entry name" value="PGP-like_dom2"/>
</dbReference>
<dbReference type="Proteomes" id="UP000294489">
    <property type="component" value="Unassembled WGS sequence"/>
</dbReference>
<name>A0A4V3GTP6_9GAMM</name>
<proteinExistence type="inferred from homology"/>
<dbReference type="PANTHER" id="PTHR43434">
    <property type="entry name" value="PHOSPHOGLYCOLATE PHOSPHATASE"/>
    <property type="match status" value="1"/>
</dbReference>
<gene>
    <name evidence="5" type="ORF">DFO67_11345</name>
</gene>
<dbReference type="InterPro" id="IPR023214">
    <property type="entry name" value="HAD_sf"/>
</dbReference>
<comment type="similarity">
    <text evidence="3">Belongs to the HAD-like hydrolase superfamily. CbbY/CbbZ/Gph/YieH family.</text>
</comment>
<dbReference type="OrthoDB" id="9782449at2"/>
<evidence type="ECO:0000256" key="2">
    <source>
        <dbReference type="ARBA" id="ARBA00004818"/>
    </source>
</evidence>
<dbReference type="InterPro" id="IPR036412">
    <property type="entry name" value="HAD-like_sf"/>
</dbReference>
<dbReference type="InterPro" id="IPR050155">
    <property type="entry name" value="HAD-like_hydrolase_sf"/>
</dbReference>